<feature type="domain" description="Nucleoporin Nup133/Nup155-like C-terminal" evidence="9">
    <location>
        <begin position="641"/>
        <end position="989"/>
    </location>
</feature>
<evidence type="ECO:0000256" key="5">
    <source>
        <dbReference type="ARBA" id="ARBA00022927"/>
    </source>
</evidence>
<evidence type="ECO:0000259" key="9">
    <source>
        <dbReference type="Pfam" id="PF03177"/>
    </source>
</evidence>
<evidence type="ECO:0000256" key="2">
    <source>
        <dbReference type="ARBA" id="ARBA00005569"/>
    </source>
</evidence>
<evidence type="ECO:0000256" key="8">
    <source>
        <dbReference type="SAM" id="MobiDB-lite"/>
    </source>
</evidence>
<keyword evidence="7" id="KW-0539">Nucleus</keyword>
<keyword evidence="5" id="KW-0653">Protein transport</keyword>
<dbReference type="Gene3D" id="1.20.58.1380">
    <property type="match status" value="1"/>
</dbReference>
<dbReference type="PANTHER" id="PTHR13405:SF11">
    <property type="entry name" value="NUCLEAR PORE COMPLEX PROTEIN NUP133"/>
    <property type="match status" value="1"/>
</dbReference>
<evidence type="ECO:0000256" key="6">
    <source>
        <dbReference type="ARBA" id="ARBA00023010"/>
    </source>
</evidence>
<dbReference type="Pfam" id="PF03177">
    <property type="entry name" value="Nucleoporin_C"/>
    <property type="match status" value="1"/>
</dbReference>
<dbReference type="GO" id="GO:0031080">
    <property type="term" value="C:nuclear pore outer ring"/>
    <property type="evidence" value="ECO:0007669"/>
    <property type="project" value="TreeGrafter"/>
</dbReference>
<evidence type="ECO:0000259" key="10">
    <source>
        <dbReference type="Pfam" id="PF08801"/>
    </source>
</evidence>
<dbReference type="Gene3D" id="1.25.40.700">
    <property type="match status" value="1"/>
</dbReference>
<dbReference type="AlphaFoldDB" id="A0AAN9T8A0"/>
<dbReference type="EMBL" id="JBBCAQ010000037">
    <property type="protein sequence ID" value="KAK7573723.1"/>
    <property type="molecule type" value="Genomic_DNA"/>
</dbReference>
<evidence type="ECO:0000256" key="3">
    <source>
        <dbReference type="ARBA" id="ARBA00022448"/>
    </source>
</evidence>
<dbReference type="Proteomes" id="UP001367676">
    <property type="component" value="Unassembled WGS sequence"/>
</dbReference>
<feature type="domain" description="Nucleoporin Nup133/Nup155-like N-terminal" evidence="10">
    <location>
        <begin position="55"/>
        <end position="401"/>
    </location>
</feature>
<dbReference type="Pfam" id="PF08801">
    <property type="entry name" value="Nucleoporin_N"/>
    <property type="match status" value="1"/>
</dbReference>
<dbReference type="InterPro" id="IPR014908">
    <property type="entry name" value="Nucleoporin_Nup133/Nup155_N"/>
</dbReference>
<evidence type="ECO:0000256" key="4">
    <source>
        <dbReference type="ARBA" id="ARBA00022816"/>
    </source>
</evidence>
<dbReference type="InterPro" id="IPR037624">
    <property type="entry name" value="Nup133-like"/>
</dbReference>
<evidence type="ECO:0008006" key="13">
    <source>
        <dbReference type="Google" id="ProtNLM"/>
    </source>
</evidence>
<dbReference type="GO" id="GO:0000972">
    <property type="term" value="P:transcription-dependent tethering of RNA polymerase II gene DNA at nuclear periphery"/>
    <property type="evidence" value="ECO:0007669"/>
    <property type="project" value="TreeGrafter"/>
</dbReference>
<dbReference type="InterPro" id="IPR015943">
    <property type="entry name" value="WD40/YVTN_repeat-like_dom_sf"/>
</dbReference>
<reference evidence="11 12" key="1">
    <citation type="submission" date="2024-03" db="EMBL/GenBank/DDBJ databases">
        <title>Adaptation during the transition from Ophiocordyceps entomopathogen to insect associate is accompanied by gene loss and intensified selection.</title>
        <authorList>
            <person name="Ward C.M."/>
            <person name="Onetto C.A."/>
            <person name="Borneman A.R."/>
        </authorList>
    </citation>
    <scope>NUCLEOTIDE SEQUENCE [LARGE SCALE GENOMIC DNA]</scope>
    <source>
        <strain evidence="11">AWRI1</strain>
        <tissue evidence="11">Single Adult Female</tissue>
    </source>
</reference>
<keyword evidence="4" id="KW-0509">mRNA transport</keyword>
<feature type="compositionally biased region" description="Polar residues" evidence="8">
    <location>
        <begin position="10"/>
        <end position="19"/>
    </location>
</feature>
<evidence type="ECO:0000313" key="11">
    <source>
        <dbReference type="EMBL" id="KAK7573723.1"/>
    </source>
</evidence>
<keyword evidence="12" id="KW-1185">Reference proteome</keyword>
<gene>
    <name evidence="11" type="ORF">V9T40_010914</name>
</gene>
<evidence type="ECO:0000256" key="1">
    <source>
        <dbReference type="ARBA" id="ARBA00004259"/>
    </source>
</evidence>
<dbReference type="GO" id="GO:0006606">
    <property type="term" value="P:protein import into nucleus"/>
    <property type="evidence" value="ECO:0007669"/>
    <property type="project" value="TreeGrafter"/>
</dbReference>
<dbReference type="Gene3D" id="2.130.10.10">
    <property type="entry name" value="YVTN repeat-like/Quinoprotein amine dehydrogenase"/>
    <property type="match status" value="1"/>
</dbReference>
<evidence type="ECO:0000256" key="7">
    <source>
        <dbReference type="ARBA" id="ARBA00023242"/>
    </source>
</evidence>
<comment type="subcellular location">
    <subcellularLocation>
        <location evidence="1">Nucleus envelope</location>
    </subcellularLocation>
</comment>
<evidence type="ECO:0000313" key="12">
    <source>
        <dbReference type="Proteomes" id="UP001367676"/>
    </source>
</evidence>
<comment type="similarity">
    <text evidence="2">Belongs to the nucleoporin Nup133 family.</text>
</comment>
<organism evidence="11 12">
    <name type="scientific">Parthenolecanium corni</name>
    <dbReference type="NCBI Taxonomy" id="536013"/>
    <lineage>
        <taxon>Eukaryota</taxon>
        <taxon>Metazoa</taxon>
        <taxon>Ecdysozoa</taxon>
        <taxon>Arthropoda</taxon>
        <taxon>Hexapoda</taxon>
        <taxon>Insecta</taxon>
        <taxon>Pterygota</taxon>
        <taxon>Neoptera</taxon>
        <taxon>Paraneoptera</taxon>
        <taxon>Hemiptera</taxon>
        <taxon>Sternorrhyncha</taxon>
        <taxon>Coccoidea</taxon>
        <taxon>Coccidae</taxon>
        <taxon>Parthenolecanium</taxon>
    </lineage>
</organism>
<keyword evidence="3" id="KW-0813">Transport</keyword>
<dbReference type="GO" id="GO:0016973">
    <property type="term" value="P:poly(A)+ mRNA export from nucleus"/>
    <property type="evidence" value="ECO:0007669"/>
    <property type="project" value="TreeGrafter"/>
</dbReference>
<sequence>MDEMDISLGYKNTSRSSKPPNRRPALFYTPRKGKSISGRSTQSTLVICKTLYHTVESYGVPVPVQVTEALAFSDRNAICSASLSPDGWAWFVIGRRLFIWQATKNKQIFGANCKELSLPTSDLAYSANLISVFSLHGHQTVSCVVVSPEGLIRYWPNISNEGTSIETNADLQGQECEVIKRINPIGFIVATTTATLLLIEINNLGGRHFIKCRKLTAPAGWLGGIGRRFSTLFGGIHSTHGTDAKLLRLLVQENSSSLVSAGNSNYHVLVLARHTLQKWSLCLGESERLVYECNLEPFIVENFVQTVWNASEENEIGIYLVDMELIDSGNQSVVILVVASNLAISSQMHYALVIVNVEGESPPTRTSSFFLLKNIDFSVFHQDQNLTKINLLVSSQSVYLYNHRYIVSSPAVSGYDEADVIDLPETNILGATVINQLPVFFSRIHGFIAVTPSDAISPLDFANSFEMSSVSEKMSNYEPEIEDATIYKDSNACLKAAFLFYVSKKSNQAKTMINEMFPVDEAPSQVDATLDLVAIKVSLDLINDVPAKDPRWADVKSLEKVNLNSTLSLQIQSQLEEKQQALDWFISFLREMGLWNRLGAVTWNNVVMATSFVFAEQAEKLIAATVLKKLQNKHPHLLESVIKDVVKKEDMESSSSLTAFDLFYRKVSIVHKALIQLCSNCEDHVCREHSLQNVVKTINDTNSILLQILEEISVFRQEKGVVFVPNSASMCNFSTEMLSWTAAGGANGLRDSLVLQSHLTFKYGIKCVGVLTQRQELINQMISMNSIILEGWKIHVESVVDRKNRHELLLHQYENARLGLIQPFMEIEEYESAAKLAEKYLDFTVLVKICDITRDDDRLMFYLDKYEKKDFAQFLFSWYIREKKQGKLLKQFRSNKKHQQALGKFLVDHPTIAWLHAAFCGHFEQAAKVLLSLAFQELESMKRKKCLLTLGKLASLAHACTDAALFDRINAEINLLSYQEDLPEAVLTAFGYDFETARVFLPAELIRYYICEENTEANEFDFSKALDLLHFIDDEMERKDLRQDIWCKAIRRDNWPDSNANVDDPEEWLEKFLIFRIIKFGFEKGTDFLSTLPPLESIFDFDDLGDLRENTTFQYLLKFGYEYFSKL</sequence>
<name>A0AAN9T8A0_9HEMI</name>
<dbReference type="InterPro" id="IPR007187">
    <property type="entry name" value="Nucleoporin_Nup133/Nup155_C"/>
</dbReference>
<accession>A0AAN9T8A0</accession>
<keyword evidence="6" id="KW-0811">Translocation</keyword>
<dbReference type="SUPFAM" id="SSF117289">
    <property type="entry name" value="Nucleoporin domain"/>
    <property type="match status" value="1"/>
</dbReference>
<proteinExistence type="inferred from homology"/>
<comment type="caution">
    <text evidence="11">The sequence shown here is derived from an EMBL/GenBank/DDBJ whole genome shotgun (WGS) entry which is preliminary data.</text>
</comment>
<dbReference type="GO" id="GO:0017056">
    <property type="term" value="F:structural constituent of nuclear pore"/>
    <property type="evidence" value="ECO:0007669"/>
    <property type="project" value="InterPro"/>
</dbReference>
<feature type="region of interest" description="Disordered" evidence="8">
    <location>
        <begin position="1"/>
        <end position="37"/>
    </location>
</feature>
<dbReference type="PANTHER" id="PTHR13405">
    <property type="entry name" value="NUCLEAR PORE COMPLEX PROTEIN NUP133"/>
    <property type="match status" value="1"/>
</dbReference>
<protein>
    <recommendedName>
        <fullName evidence="13">Nuclear pore complex protein Nup133</fullName>
    </recommendedName>
</protein>